<evidence type="ECO:0000313" key="5">
    <source>
        <dbReference type="EMBL" id="MDV6224816.1"/>
    </source>
</evidence>
<dbReference type="Gene3D" id="3.40.250.10">
    <property type="entry name" value="Rhodanese-like domain"/>
    <property type="match status" value="2"/>
</dbReference>
<dbReference type="EMBL" id="JAWLIP010000001">
    <property type="protein sequence ID" value="MDV6224816.1"/>
    <property type="molecule type" value="Genomic_DNA"/>
</dbReference>
<dbReference type="InterPro" id="IPR045078">
    <property type="entry name" value="TST/MPST-like"/>
</dbReference>
<dbReference type="CDD" id="cd01448">
    <property type="entry name" value="TST_Repeat_1"/>
    <property type="match status" value="1"/>
</dbReference>
<dbReference type="SMART" id="SM00450">
    <property type="entry name" value="RHOD"/>
    <property type="match status" value="2"/>
</dbReference>
<dbReference type="EC" id="2.8.1.2" evidence="5"/>
<proteinExistence type="predicted"/>
<dbReference type="GO" id="GO:0016784">
    <property type="term" value="F:3-mercaptopyruvate sulfurtransferase activity"/>
    <property type="evidence" value="ECO:0007669"/>
    <property type="project" value="UniProtKB-EC"/>
</dbReference>
<gene>
    <name evidence="5" type="primary">sseA</name>
    <name evidence="5" type="ORF">R2G56_00825</name>
</gene>
<dbReference type="Pfam" id="PF00581">
    <property type="entry name" value="Rhodanese"/>
    <property type="match status" value="2"/>
</dbReference>
<keyword evidence="6" id="KW-1185">Reference proteome</keyword>
<name>A0ABU4AEZ7_9HYPH</name>
<protein>
    <submittedName>
        <fullName evidence="5">3-mercaptopyruvate sulfurtransferase</fullName>
        <ecNumber evidence="5">2.8.1.2</ecNumber>
    </submittedName>
</protein>
<dbReference type="RefSeq" id="WP_317560153.1">
    <property type="nucleotide sequence ID" value="NZ_JAWLIP010000001.1"/>
</dbReference>
<dbReference type="NCBIfam" id="NF008557">
    <property type="entry name" value="PRK11493.1"/>
    <property type="match status" value="1"/>
</dbReference>
<keyword evidence="1 5" id="KW-0808">Transferase</keyword>
<evidence type="ECO:0000313" key="6">
    <source>
        <dbReference type="Proteomes" id="UP001185659"/>
    </source>
</evidence>
<comment type="caution">
    <text evidence="5">The sequence shown here is derived from an EMBL/GenBank/DDBJ whole genome shotgun (WGS) entry which is preliminary data.</text>
</comment>
<sequence>MSEKSRFTVSPSWLEERLETPGLSIVDASWYLPAHGRDGRAEHEAGRIPGAVFFDQDAVVHPETDLPHALPDAATFQRHVSAMGISEDDTIVVYDGPGLFSAPRVWWMFRVMGAKNVLLLDGGLDGWRAEGRPLTDKPVQTAPAVFNAKLDEERVASLEAMLQLVEDATAQIADARPAGRFTGAEPEPRAGMRSGHMPGARNVPASALSRDGRLLPPNELRALFEGAGVDLSRPVVTSCGSGVTAAVISLALETVGHSDHRLYDGSWSEWGGRADTPVETGEA</sequence>
<evidence type="ECO:0000256" key="2">
    <source>
        <dbReference type="ARBA" id="ARBA00022737"/>
    </source>
</evidence>
<organism evidence="5 6">
    <name type="scientific">Nitratireductor aquimarinus</name>
    <dbReference type="NCBI Taxonomy" id="889300"/>
    <lineage>
        <taxon>Bacteria</taxon>
        <taxon>Pseudomonadati</taxon>
        <taxon>Pseudomonadota</taxon>
        <taxon>Alphaproteobacteria</taxon>
        <taxon>Hyphomicrobiales</taxon>
        <taxon>Phyllobacteriaceae</taxon>
        <taxon>Nitratireductor</taxon>
    </lineage>
</organism>
<feature type="domain" description="Rhodanese" evidence="4">
    <location>
        <begin position="166"/>
        <end position="279"/>
    </location>
</feature>
<dbReference type="PROSITE" id="PS50206">
    <property type="entry name" value="RHODANESE_3"/>
    <property type="match status" value="2"/>
</dbReference>
<dbReference type="CDD" id="cd01449">
    <property type="entry name" value="TST_Repeat_2"/>
    <property type="match status" value="1"/>
</dbReference>
<dbReference type="Proteomes" id="UP001185659">
    <property type="component" value="Unassembled WGS sequence"/>
</dbReference>
<evidence type="ECO:0000259" key="4">
    <source>
        <dbReference type="PROSITE" id="PS50206"/>
    </source>
</evidence>
<dbReference type="SUPFAM" id="SSF52821">
    <property type="entry name" value="Rhodanese/Cell cycle control phosphatase"/>
    <property type="match status" value="2"/>
</dbReference>
<dbReference type="PANTHER" id="PTHR11364:SF27">
    <property type="entry name" value="SULFURTRANSFERASE"/>
    <property type="match status" value="1"/>
</dbReference>
<feature type="region of interest" description="Disordered" evidence="3">
    <location>
        <begin position="179"/>
        <end position="199"/>
    </location>
</feature>
<dbReference type="PANTHER" id="PTHR11364">
    <property type="entry name" value="THIOSULFATE SULFERTANSFERASE"/>
    <property type="match status" value="1"/>
</dbReference>
<feature type="domain" description="Rhodanese" evidence="4">
    <location>
        <begin position="19"/>
        <end position="136"/>
    </location>
</feature>
<evidence type="ECO:0000256" key="1">
    <source>
        <dbReference type="ARBA" id="ARBA00022679"/>
    </source>
</evidence>
<accession>A0ABU4AEZ7</accession>
<keyword evidence="2" id="KW-0677">Repeat</keyword>
<reference evidence="5 6" key="1">
    <citation type="submission" date="2023-10" db="EMBL/GenBank/DDBJ databases">
        <authorList>
            <person name="Venkata Ramana C."/>
            <person name="Sasikala C."/>
            <person name="Dhurka M."/>
        </authorList>
    </citation>
    <scope>NUCLEOTIDE SEQUENCE [LARGE SCALE GENOMIC DNA]</scope>
    <source>
        <strain evidence="5 6">KCTC 32151</strain>
    </source>
</reference>
<dbReference type="InterPro" id="IPR036873">
    <property type="entry name" value="Rhodanese-like_dom_sf"/>
</dbReference>
<dbReference type="InterPro" id="IPR001763">
    <property type="entry name" value="Rhodanese-like_dom"/>
</dbReference>
<evidence type="ECO:0000256" key="3">
    <source>
        <dbReference type="SAM" id="MobiDB-lite"/>
    </source>
</evidence>